<gene>
    <name evidence="2" type="primary">cgeB_2</name>
    <name evidence="2" type="ORF">MU1_14380</name>
</gene>
<accession>A0ABQ6G804</accession>
<comment type="caution">
    <text evidence="2">The sequence shown here is derived from an EMBL/GenBank/DDBJ whole genome shotgun (WGS) entry which is preliminary data.</text>
</comment>
<organism evidence="2 3">
    <name type="scientific">Paenibacillus glycanilyticus</name>
    <dbReference type="NCBI Taxonomy" id="126569"/>
    <lineage>
        <taxon>Bacteria</taxon>
        <taxon>Bacillati</taxon>
        <taxon>Bacillota</taxon>
        <taxon>Bacilli</taxon>
        <taxon>Bacillales</taxon>
        <taxon>Paenibacillaceae</taxon>
        <taxon>Paenibacillus</taxon>
    </lineage>
</organism>
<dbReference type="InterPro" id="IPR055259">
    <property type="entry name" value="YkvP/CgeB_Glyco_trans-like"/>
</dbReference>
<evidence type="ECO:0000313" key="2">
    <source>
        <dbReference type="EMBL" id="GLX67094.1"/>
    </source>
</evidence>
<keyword evidence="3" id="KW-1185">Reference proteome</keyword>
<feature type="domain" description="Spore protein YkvP/CgeB glycosyl transferase-like" evidence="1">
    <location>
        <begin position="204"/>
        <end position="362"/>
    </location>
</feature>
<name>A0ABQ6G804_9BACL</name>
<evidence type="ECO:0000259" key="1">
    <source>
        <dbReference type="Pfam" id="PF13524"/>
    </source>
</evidence>
<reference evidence="2 3" key="1">
    <citation type="submission" date="2023-03" db="EMBL/GenBank/DDBJ databases">
        <title>Draft genome sequence of the bacteria which degrade cell wall of Tricholomamatutake.</title>
        <authorList>
            <person name="Konishi Y."/>
            <person name="Fukuta Y."/>
            <person name="Shirasaka N."/>
        </authorList>
    </citation>
    <scope>NUCLEOTIDE SEQUENCE [LARGE SCALE GENOMIC DNA]</scope>
    <source>
        <strain evidence="3">mu1</strain>
    </source>
</reference>
<evidence type="ECO:0000313" key="3">
    <source>
        <dbReference type="Proteomes" id="UP001157114"/>
    </source>
</evidence>
<dbReference type="RefSeq" id="WP_284237819.1">
    <property type="nucleotide sequence ID" value="NZ_BSSQ01000005.1"/>
</dbReference>
<proteinExistence type="predicted"/>
<protein>
    <submittedName>
        <fullName evidence="2">Spore maturation protein</fullName>
    </submittedName>
</protein>
<dbReference type="EMBL" id="BSSQ01000005">
    <property type="protein sequence ID" value="GLX67094.1"/>
    <property type="molecule type" value="Genomic_DNA"/>
</dbReference>
<sequence length="366" mass="41188">MNTGAAASFQLGKQQGHSAGFHAGWRDGACEWAKTALLTPLPEVVPLRVLYIPQGSLGFDAIDSGIVLALQKCVSEVHVGVQEGLLQQVTAIQPDIVLVLNGLYTFPPDHLEHIAAIRAMGIKTVIWFVDDPYMTAQTIQIAPHYEVVLTHERGTVELYRQHGCLQVHHLPLAVNDTVFGSFRAEKQYQYDICFIGVAFWNRVELIDSIAEQLSRRKVFIAGGHWDRLKNHHLLKPSIHMDSVLPEMAAHYYNGSKIVINMHRSDIPGPDNPNMLQMPGLSVNPRTYDVSACATLQLTDIREDLATQYRPGHEIETYGSAQELVAKLDYYLSHEEERLRIAMRGMYRTLRHHTMTSRIATLVNLLR</sequence>
<dbReference type="Proteomes" id="UP001157114">
    <property type="component" value="Unassembled WGS sequence"/>
</dbReference>
<dbReference type="Pfam" id="PF13524">
    <property type="entry name" value="Glyco_trans_1_2"/>
    <property type="match status" value="1"/>
</dbReference>